<sequence>MVDSQGSDTVAAKAESMPEIPILSCGKFYQHGLHAFTTIRTGSRQIFTKPHGQPAES</sequence>
<dbReference type="AlphaFoldDB" id="A0A6B3SGH6"/>
<protein>
    <submittedName>
        <fullName evidence="1">Uncharacterized protein</fullName>
    </submittedName>
</protein>
<keyword evidence="2" id="KW-1185">Reference proteome</keyword>
<accession>A0A6B3SGH6</accession>
<proteinExistence type="predicted"/>
<dbReference type="Proteomes" id="UP000482155">
    <property type="component" value="Unassembled WGS sequence"/>
</dbReference>
<reference evidence="1 2" key="1">
    <citation type="submission" date="2020-02" db="EMBL/GenBank/DDBJ databases">
        <authorList>
            <person name="Kim M.K."/>
        </authorList>
    </citation>
    <scope>NUCLEOTIDE SEQUENCE [LARGE SCALE GENOMIC DNA]</scope>
    <source>
        <strain evidence="1 2">17J57-3</strain>
    </source>
</reference>
<name>A0A6B3SGH6_9BURK</name>
<comment type="caution">
    <text evidence="1">The sequence shown here is derived from an EMBL/GenBank/DDBJ whole genome shotgun (WGS) entry which is preliminary data.</text>
</comment>
<gene>
    <name evidence="1" type="ORF">G3574_01440</name>
</gene>
<evidence type="ECO:0000313" key="2">
    <source>
        <dbReference type="Proteomes" id="UP000482155"/>
    </source>
</evidence>
<evidence type="ECO:0000313" key="1">
    <source>
        <dbReference type="EMBL" id="NEX59730.1"/>
    </source>
</evidence>
<dbReference type="RefSeq" id="WP_163960153.1">
    <property type="nucleotide sequence ID" value="NZ_JAAIVB010000008.1"/>
</dbReference>
<organism evidence="1 2">
    <name type="scientific">Noviherbaspirillum galbum</name>
    <dbReference type="NCBI Taxonomy" id="2709383"/>
    <lineage>
        <taxon>Bacteria</taxon>
        <taxon>Pseudomonadati</taxon>
        <taxon>Pseudomonadota</taxon>
        <taxon>Betaproteobacteria</taxon>
        <taxon>Burkholderiales</taxon>
        <taxon>Oxalobacteraceae</taxon>
        <taxon>Noviherbaspirillum</taxon>
    </lineage>
</organism>
<dbReference type="EMBL" id="JAAIVB010000008">
    <property type="protein sequence ID" value="NEX59730.1"/>
    <property type="molecule type" value="Genomic_DNA"/>
</dbReference>